<reference evidence="2 3" key="1">
    <citation type="submission" date="2017-03" db="EMBL/GenBank/DDBJ databases">
        <title>Genome sequence of Clostridium hungatei DSM 14427.</title>
        <authorList>
            <person name="Poehlein A."/>
            <person name="Daniel R."/>
        </authorList>
    </citation>
    <scope>NUCLEOTIDE SEQUENCE [LARGE SCALE GENOMIC DNA]</scope>
    <source>
        <strain evidence="2 3">DSM 14427</strain>
    </source>
</reference>
<protein>
    <submittedName>
        <fullName evidence="2">Uncharacterized protein</fullName>
    </submittedName>
</protein>
<keyword evidence="3" id="KW-1185">Reference proteome</keyword>
<dbReference type="Proteomes" id="UP000191554">
    <property type="component" value="Unassembled WGS sequence"/>
</dbReference>
<evidence type="ECO:0000313" key="3">
    <source>
        <dbReference type="Proteomes" id="UP000191554"/>
    </source>
</evidence>
<accession>A0A1V4SI04</accession>
<dbReference type="AlphaFoldDB" id="A0A1V4SI04"/>
<sequence length="143" mass="15753">MNKRIISVFLILCMLVTLNILPSSAAGTSKVKITVKLQSIDLVENNHVGNEWVFECKVNKKNLQEGDSTVINTTSTGKITIVSTVEEIDSIPDTGSKTLTVSVGKLKVNKNNTYTSLVTVTENRGRYSGNKAVWRFTYGIKRS</sequence>
<dbReference type="EMBL" id="MZGX01000017">
    <property type="protein sequence ID" value="OPX43519.1"/>
    <property type="molecule type" value="Genomic_DNA"/>
</dbReference>
<keyword evidence="1" id="KW-0732">Signal</keyword>
<organism evidence="2 3">
    <name type="scientific">Ruminiclostridium hungatei</name>
    <name type="common">Clostridium hungatei</name>
    <dbReference type="NCBI Taxonomy" id="48256"/>
    <lineage>
        <taxon>Bacteria</taxon>
        <taxon>Bacillati</taxon>
        <taxon>Bacillota</taxon>
        <taxon>Clostridia</taxon>
        <taxon>Eubacteriales</taxon>
        <taxon>Oscillospiraceae</taxon>
        <taxon>Ruminiclostridium</taxon>
    </lineage>
</organism>
<evidence type="ECO:0000313" key="2">
    <source>
        <dbReference type="EMBL" id="OPX43519.1"/>
    </source>
</evidence>
<gene>
    <name evidence="2" type="ORF">CLHUN_26660</name>
</gene>
<name>A0A1V4SI04_RUMHU</name>
<feature type="signal peptide" evidence="1">
    <location>
        <begin position="1"/>
        <end position="25"/>
    </location>
</feature>
<dbReference type="OrthoDB" id="2678699at2"/>
<comment type="caution">
    <text evidence="2">The sequence shown here is derived from an EMBL/GenBank/DDBJ whole genome shotgun (WGS) entry which is preliminary data.</text>
</comment>
<proteinExistence type="predicted"/>
<evidence type="ECO:0000256" key="1">
    <source>
        <dbReference type="SAM" id="SignalP"/>
    </source>
</evidence>
<feature type="chain" id="PRO_5012279743" evidence="1">
    <location>
        <begin position="26"/>
        <end position="143"/>
    </location>
</feature>
<dbReference type="RefSeq" id="WP_080065121.1">
    <property type="nucleotide sequence ID" value="NZ_MZGX01000017.1"/>
</dbReference>